<dbReference type="GO" id="GO:0006364">
    <property type="term" value="P:rRNA processing"/>
    <property type="evidence" value="ECO:0007669"/>
    <property type="project" value="InterPro"/>
</dbReference>
<evidence type="ECO:0000313" key="5">
    <source>
        <dbReference type="Proteomes" id="UP000244093"/>
    </source>
</evidence>
<dbReference type="HAMAP" id="MF_00699">
    <property type="entry name" value="BriX"/>
    <property type="match status" value="1"/>
</dbReference>
<comment type="function">
    <text evidence="2">Probably involved in the biogenesis of the ribosome.</text>
</comment>
<dbReference type="PROSITE" id="PS50833">
    <property type="entry name" value="BRIX"/>
    <property type="match status" value="1"/>
</dbReference>
<proteinExistence type="inferred from homology"/>
<keyword evidence="1 2" id="KW-0690">Ribosome biogenesis</keyword>
<accession>A0A2R7Y6E6</accession>
<protein>
    <recommendedName>
        <fullName evidence="2">Probable Brix domain-containing ribosomal biogenesis protein</fullName>
    </recommendedName>
</protein>
<dbReference type="InterPro" id="IPR007109">
    <property type="entry name" value="Brix"/>
</dbReference>
<evidence type="ECO:0000256" key="1">
    <source>
        <dbReference type="ARBA" id="ARBA00022517"/>
    </source>
</evidence>
<dbReference type="AlphaFoldDB" id="A0A2R7Y6E6"/>
<dbReference type="InterPro" id="IPR023548">
    <property type="entry name" value="Brix_dom_Rbsml_bgen_prot"/>
</dbReference>
<dbReference type="Gene3D" id="3.40.50.10480">
    <property type="entry name" value="Probable brix-domain ribosomal biogenesis protein"/>
    <property type="match status" value="1"/>
</dbReference>
<evidence type="ECO:0000313" key="4">
    <source>
        <dbReference type="EMBL" id="PUA32452.1"/>
    </source>
</evidence>
<dbReference type="EMBL" id="NBVN01000004">
    <property type="protein sequence ID" value="PUA32452.1"/>
    <property type="molecule type" value="Genomic_DNA"/>
</dbReference>
<comment type="caution">
    <text evidence="4">The sequence shown here is derived from an EMBL/GenBank/DDBJ whole genome shotgun (WGS) entry which is preliminary data.</text>
</comment>
<organism evidence="4 5">
    <name type="scientific">Zestosphaera tikiterensis</name>
    <dbReference type="NCBI Taxonomy" id="1973259"/>
    <lineage>
        <taxon>Archaea</taxon>
        <taxon>Thermoproteota</taxon>
        <taxon>Thermoprotei</taxon>
        <taxon>Desulfurococcales</taxon>
        <taxon>Desulfurococcaceae</taxon>
        <taxon>Zestosphaera</taxon>
    </lineage>
</organism>
<sequence length="188" mass="20709">MIGTYLIITTSREPSRRSRSFIKDLARVIPNSLKLNRGKATYEDLARIAINKNAYGVLMTLEMKGNPSALSFWSLNGDSNTLVKRILIQIKSVKLLREIPSSQQPLNIKFLRVSSPNVGSGLPYETLNALIEILKPKITADLEENTVNSVDLIVGGDSKEASVLFLCSSTGRPCGPQFKVVKVVRYGT</sequence>
<dbReference type="Proteomes" id="UP000244093">
    <property type="component" value="Unassembled WGS sequence"/>
</dbReference>
<reference evidence="4 5" key="1">
    <citation type="journal article" date="2018" name="Syst. Appl. Microbiol.">
        <title>A new symbiotic nanoarchaeote (Candidatus Nanoclepta minutus) and its host (Zestosphaera tikiterensis gen. nov., sp. nov.) from a New Zealand hot spring.</title>
        <authorList>
            <person name="St John E."/>
            <person name="Liu Y."/>
            <person name="Podar M."/>
            <person name="Stott M.B."/>
            <person name="Meneghin J."/>
            <person name="Chen Z."/>
            <person name="Lagutin K."/>
            <person name="Mitchell K."/>
            <person name="Reysenbach A.L."/>
        </authorList>
    </citation>
    <scope>NUCLEOTIDE SEQUENCE [LARGE SCALE GENOMIC DNA]</scope>
    <source>
        <strain evidence="4">NZ3</strain>
    </source>
</reference>
<feature type="domain" description="Brix" evidence="3">
    <location>
        <begin position="4"/>
        <end position="188"/>
    </location>
</feature>
<evidence type="ECO:0000259" key="3">
    <source>
        <dbReference type="PROSITE" id="PS50833"/>
    </source>
</evidence>
<dbReference type="SUPFAM" id="SSF52954">
    <property type="entry name" value="Class II aaRS ABD-related"/>
    <property type="match status" value="1"/>
</dbReference>
<evidence type="ECO:0000256" key="2">
    <source>
        <dbReference type="HAMAP-Rule" id="MF_00699"/>
    </source>
</evidence>
<gene>
    <name evidence="4" type="ORF">B7O98_07310</name>
</gene>
<dbReference type="GO" id="GO:0019843">
    <property type="term" value="F:rRNA binding"/>
    <property type="evidence" value="ECO:0007669"/>
    <property type="project" value="InterPro"/>
</dbReference>
<name>A0A2R7Y6E6_9CREN</name>
<dbReference type="SMART" id="SM00879">
    <property type="entry name" value="Brix"/>
    <property type="match status" value="1"/>
</dbReference>